<dbReference type="AlphaFoldDB" id="A0A6I4MH26"/>
<dbReference type="Pfam" id="PF19054">
    <property type="entry name" value="DUF5753"/>
    <property type="match status" value="1"/>
</dbReference>
<dbReference type="EMBL" id="WBMS02000038">
    <property type="protein sequence ID" value="MWA05468.1"/>
    <property type="molecule type" value="Genomic_DNA"/>
</dbReference>
<evidence type="ECO:0000313" key="3">
    <source>
        <dbReference type="EMBL" id="MWA05468.1"/>
    </source>
</evidence>
<feature type="domain" description="DUF5753" evidence="2">
    <location>
        <begin position="127"/>
        <end position="300"/>
    </location>
</feature>
<feature type="region of interest" description="Disordered" evidence="1">
    <location>
        <begin position="1"/>
        <end position="37"/>
    </location>
</feature>
<dbReference type="Pfam" id="PF13560">
    <property type="entry name" value="HTH_31"/>
    <property type="match status" value="1"/>
</dbReference>
<organism evidence="3 4">
    <name type="scientific">Actinomadura physcomitrii</name>
    <dbReference type="NCBI Taxonomy" id="2650748"/>
    <lineage>
        <taxon>Bacteria</taxon>
        <taxon>Bacillati</taxon>
        <taxon>Actinomycetota</taxon>
        <taxon>Actinomycetes</taxon>
        <taxon>Streptosporangiales</taxon>
        <taxon>Thermomonosporaceae</taxon>
        <taxon>Actinomadura</taxon>
    </lineage>
</organism>
<dbReference type="Gene3D" id="1.10.260.40">
    <property type="entry name" value="lambda repressor-like DNA-binding domains"/>
    <property type="match status" value="1"/>
</dbReference>
<dbReference type="InterPro" id="IPR010982">
    <property type="entry name" value="Lambda_DNA-bd_dom_sf"/>
</dbReference>
<dbReference type="Proteomes" id="UP000462055">
    <property type="component" value="Unassembled WGS sequence"/>
</dbReference>
<dbReference type="InterPro" id="IPR043917">
    <property type="entry name" value="DUF5753"/>
</dbReference>
<keyword evidence="4" id="KW-1185">Reference proteome</keyword>
<evidence type="ECO:0000313" key="4">
    <source>
        <dbReference type="Proteomes" id="UP000462055"/>
    </source>
</evidence>
<name>A0A6I4MH26_9ACTN</name>
<sequence>MCPIRKVTTMLDAPRAGPDPERPMSTTPDRRSPTIARRRLSRELRRLRLDAGLTADKVRGDIDLSQGKMNRLETGIGPQPNMSDIRVLLDYYKVSGEEKEALLNLARLSRERGWWEKEYADVLGNAYAGFEAEAARIHTYQPLVIPGLLQTVPYARAAIRGGLIRDPEEIQRRIDFRMTRQRILDHPDPPHLWAVLDEAAVARPFGTASEREEQLQRLIDTGESEHITVQVIPFSAGMHPGLACSFTLLEYAEDPTIVHIEMGRNALYLEQPEDIESHRLKYQHLLAAALDKDSSVAFLTKLRDQVKAGT</sequence>
<dbReference type="GO" id="GO:0003677">
    <property type="term" value="F:DNA binding"/>
    <property type="evidence" value="ECO:0007669"/>
    <property type="project" value="InterPro"/>
</dbReference>
<proteinExistence type="predicted"/>
<gene>
    <name evidence="3" type="ORF">F8568_034915</name>
</gene>
<evidence type="ECO:0000256" key="1">
    <source>
        <dbReference type="SAM" id="MobiDB-lite"/>
    </source>
</evidence>
<evidence type="ECO:0000259" key="2">
    <source>
        <dbReference type="Pfam" id="PF19054"/>
    </source>
</evidence>
<dbReference type="SUPFAM" id="SSF47413">
    <property type="entry name" value="lambda repressor-like DNA-binding domains"/>
    <property type="match status" value="1"/>
</dbReference>
<reference evidence="3" key="1">
    <citation type="submission" date="2019-12" db="EMBL/GenBank/DDBJ databases">
        <title>Actinomadura physcomitrii sp. nov., a novel actinomycete isolated from moss [Physcomitrium sphaericum (Ludw) Fuernr].</title>
        <authorList>
            <person name="Zhuang X."/>
        </authorList>
    </citation>
    <scope>NUCLEOTIDE SEQUENCE [LARGE SCALE GENOMIC DNA]</scope>
    <source>
        <strain evidence="3">LD22</strain>
    </source>
</reference>
<accession>A0A6I4MH26</accession>
<comment type="caution">
    <text evidence="3">The sequence shown here is derived from an EMBL/GenBank/DDBJ whole genome shotgun (WGS) entry which is preliminary data.</text>
</comment>
<protein>
    <submittedName>
        <fullName evidence="3">Helix-turn-helix domain-containing protein</fullName>
    </submittedName>
</protein>
<feature type="compositionally biased region" description="Basic and acidic residues" evidence="1">
    <location>
        <begin position="18"/>
        <end position="32"/>
    </location>
</feature>